<dbReference type="PANTHER" id="PTHR37540">
    <property type="entry name" value="TRANSCRIPTION FACTOR (ACR-2), PUTATIVE-RELATED-RELATED"/>
    <property type="match status" value="1"/>
</dbReference>
<name>A0A0F4YW50_RASE3</name>
<reference evidence="1 2" key="1">
    <citation type="submission" date="2015-04" db="EMBL/GenBank/DDBJ databases">
        <authorList>
            <person name="Heijne W.H."/>
            <person name="Fedorova N.D."/>
            <person name="Nierman W.C."/>
            <person name="Vollebregt A.W."/>
            <person name="Zhao Z."/>
            <person name="Wu L."/>
            <person name="Kumar M."/>
            <person name="Stam H."/>
            <person name="van den Berg M.A."/>
            <person name="Pel H.J."/>
        </authorList>
    </citation>
    <scope>NUCLEOTIDE SEQUENCE [LARGE SCALE GENOMIC DNA]</scope>
    <source>
        <strain evidence="1 2">CBS 393.64</strain>
    </source>
</reference>
<sequence>MPPSRIVPRFVNITNPKEFGISGKDPAVRSHVTRYQWQSHHARKEAARKRRREQFLPIRIELDCAALNLNAEMNPSEEDQASHAVLQPIPRLLGGFRVDLFRSYPVWRPVFAPLVDYYLTTMAVDIPELDQPGNRGLLRTRWFPLTGSSAAAIQSVQAINEALAQQGEVPDDALIGAVAKMASYEAMFGTLDTYNLHMQGLARMVSLRGGLESLGLDGLLRRIVIWIDRNAAFLNGSSLYFPGATFAPGVPLPDPNPGHFLGAS</sequence>
<evidence type="ECO:0000313" key="1">
    <source>
        <dbReference type="EMBL" id="KKA22315.1"/>
    </source>
</evidence>
<organism evidence="1 2">
    <name type="scientific">Rasamsonia emersonii (strain ATCC 16479 / CBS 393.64 / IMI 116815)</name>
    <dbReference type="NCBI Taxonomy" id="1408163"/>
    <lineage>
        <taxon>Eukaryota</taxon>
        <taxon>Fungi</taxon>
        <taxon>Dikarya</taxon>
        <taxon>Ascomycota</taxon>
        <taxon>Pezizomycotina</taxon>
        <taxon>Eurotiomycetes</taxon>
        <taxon>Eurotiomycetidae</taxon>
        <taxon>Eurotiales</taxon>
        <taxon>Trichocomaceae</taxon>
        <taxon>Rasamsonia</taxon>
    </lineage>
</organism>
<dbReference type="EMBL" id="LASV01000144">
    <property type="protein sequence ID" value="KKA22315.1"/>
    <property type="molecule type" value="Genomic_DNA"/>
</dbReference>
<proteinExistence type="predicted"/>
<gene>
    <name evidence="1" type="ORF">T310_3645</name>
</gene>
<dbReference type="OrthoDB" id="4159781at2759"/>
<dbReference type="PANTHER" id="PTHR37540:SF5">
    <property type="entry name" value="TRANSCRIPTION FACTOR DOMAIN-CONTAINING PROTEIN"/>
    <property type="match status" value="1"/>
</dbReference>
<dbReference type="AlphaFoldDB" id="A0A0F4YW50"/>
<dbReference type="STRING" id="1408163.A0A0F4YW50"/>
<dbReference type="RefSeq" id="XP_013328927.1">
    <property type="nucleotide sequence ID" value="XM_013473473.1"/>
</dbReference>
<accession>A0A0F4YW50</accession>
<protein>
    <submittedName>
        <fullName evidence="1">Uncharacterized protein</fullName>
    </submittedName>
</protein>
<dbReference type="Proteomes" id="UP000053958">
    <property type="component" value="Unassembled WGS sequence"/>
</dbReference>
<comment type="caution">
    <text evidence="1">The sequence shown here is derived from an EMBL/GenBank/DDBJ whole genome shotgun (WGS) entry which is preliminary data.</text>
</comment>
<keyword evidence="2" id="KW-1185">Reference proteome</keyword>
<dbReference type="GeneID" id="25315994"/>
<evidence type="ECO:0000313" key="2">
    <source>
        <dbReference type="Proteomes" id="UP000053958"/>
    </source>
</evidence>